<dbReference type="InterPro" id="IPR023214">
    <property type="entry name" value="HAD_sf"/>
</dbReference>
<feature type="compositionally biased region" description="Basic and acidic residues" evidence="5">
    <location>
        <begin position="13"/>
        <end position="27"/>
    </location>
</feature>
<dbReference type="EMBL" id="JACHHQ010000009">
    <property type="protein sequence ID" value="MBB5201945.1"/>
    <property type="molecule type" value="Genomic_DNA"/>
</dbReference>
<dbReference type="InterPro" id="IPR036412">
    <property type="entry name" value="HAD-like_sf"/>
</dbReference>
<feature type="compositionally biased region" description="Polar residues" evidence="5">
    <location>
        <begin position="1"/>
        <end position="10"/>
    </location>
</feature>
<dbReference type="InterPro" id="IPR003337">
    <property type="entry name" value="Trehalose_PPase"/>
</dbReference>
<proteinExistence type="inferred from homology"/>
<comment type="catalytic activity">
    <reaction evidence="4">
        <text>alpha,alpha-trehalose 6-phosphate + H2O = alpha,alpha-trehalose + phosphate</text>
        <dbReference type="Rhea" id="RHEA:23420"/>
        <dbReference type="ChEBI" id="CHEBI:15377"/>
        <dbReference type="ChEBI" id="CHEBI:16551"/>
        <dbReference type="ChEBI" id="CHEBI:43474"/>
        <dbReference type="ChEBI" id="CHEBI:58429"/>
        <dbReference type="EC" id="3.1.3.12"/>
    </reaction>
</comment>
<dbReference type="SUPFAM" id="SSF56784">
    <property type="entry name" value="HAD-like"/>
    <property type="match status" value="1"/>
</dbReference>
<feature type="region of interest" description="Disordered" evidence="5">
    <location>
        <begin position="1"/>
        <end position="50"/>
    </location>
</feature>
<accession>A0A840RVP8</accession>
<dbReference type="Proteomes" id="UP000571084">
    <property type="component" value="Unassembled WGS sequence"/>
</dbReference>
<gene>
    <name evidence="6" type="ORF">HNR39_003807</name>
</gene>
<evidence type="ECO:0000313" key="7">
    <source>
        <dbReference type="Proteomes" id="UP000571084"/>
    </source>
</evidence>
<feature type="compositionally biased region" description="Polar residues" evidence="5">
    <location>
        <begin position="37"/>
        <end position="47"/>
    </location>
</feature>
<dbReference type="NCBIfam" id="TIGR01484">
    <property type="entry name" value="HAD-SF-IIB"/>
    <property type="match status" value="1"/>
</dbReference>
<keyword evidence="7" id="KW-1185">Reference proteome</keyword>
<dbReference type="Gene3D" id="3.30.70.1020">
    <property type="entry name" value="Trehalose-6-phosphate phosphatase related protein, domain 2"/>
    <property type="match status" value="1"/>
</dbReference>
<dbReference type="CDD" id="cd01627">
    <property type="entry name" value="HAD_TPP"/>
    <property type="match status" value="1"/>
</dbReference>
<comment type="pathway">
    <text evidence="1 4">Glycan biosynthesis; trehalose biosynthesis.</text>
</comment>
<dbReference type="InterPro" id="IPR006379">
    <property type="entry name" value="HAD-SF_hydro_IIB"/>
</dbReference>
<evidence type="ECO:0000256" key="2">
    <source>
        <dbReference type="ARBA" id="ARBA00008770"/>
    </source>
</evidence>
<dbReference type="RefSeq" id="WP_245182281.1">
    <property type="nucleotide sequence ID" value="NZ_JAAOZT010000005.1"/>
</dbReference>
<evidence type="ECO:0000313" key="6">
    <source>
        <dbReference type="EMBL" id="MBB5201945.1"/>
    </source>
</evidence>
<protein>
    <recommendedName>
        <fullName evidence="4">Trehalose 6-phosphate phosphatase</fullName>
        <ecNumber evidence="4">3.1.3.12</ecNumber>
    </recommendedName>
</protein>
<evidence type="ECO:0000256" key="1">
    <source>
        <dbReference type="ARBA" id="ARBA00005199"/>
    </source>
</evidence>
<dbReference type="Gene3D" id="3.40.50.1000">
    <property type="entry name" value="HAD superfamily/HAD-like"/>
    <property type="match status" value="1"/>
</dbReference>
<sequence>MKNVNLTGSTEAPIKKQAEQHSEKSSKSQENVIGDSSPESSAMQASPPQTPLSEFPLKRILSALHASALFLDFDGTLVDLAPRPEEVVVSPQLIDTLRSLYDFLDGRLAIVSGRPIAQIDTMLSPLILPVAGVHGMERRDAGMALHYAPIPDFFAVQACALRLEESHPTLRVEQKRGTLALHYRQAPELEALCQSELTIALRDCPGMILLHGKMVFEVKPATVTKGAAIEKFLAESPFMGTSPIFAGDDTTDESGFEYVQKTGGIGIKIGEGNSVARYRIASPHALRAELFQLAELATLAQASTSVQPAQSVPTLSKGC</sequence>
<keyword evidence="4" id="KW-0460">Magnesium</keyword>
<keyword evidence="4" id="KW-0479">Metal-binding</keyword>
<dbReference type="PANTHER" id="PTHR43768">
    <property type="entry name" value="TREHALOSE 6-PHOSPHATE PHOSPHATASE"/>
    <property type="match status" value="1"/>
</dbReference>
<evidence type="ECO:0000256" key="4">
    <source>
        <dbReference type="RuleBase" id="RU361117"/>
    </source>
</evidence>
<dbReference type="GO" id="GO:0005992">
    <property type="term" value="P:trehalose biosynthetic process"/>
    <property type="evidence" value="ECO:0007669"/>
    <property type="project" value="UniProtKB-UniPathway"/>
</dbReference>
<dbReference type="InterPro" id="IPR044651">
    <property type="entry name" value="OTSB-like"/>
</dbReference>
<dbReference type="Pfam" id="PF02358">
    <property type="entry name" value="Trehalose_PPase"/>
    <property type="match status" value="1"/>
</dbReference>
<comment type="similarity">
    <text evidence="2 4">Belongs to the trehalose phosphatase family.</text>
</comment>
<dbReference type="GO" id="GO:0046872">
    <property type="term" value="F:metal ion binding"/>
    <property type="evidence" value="ECO:0007669"/>
    <property type="project" value="UniProtKB-KW"/>
</dbReference>
<keyword evidence="3 4" id="KW-0378">Hydrolase</keyword>
<comment type="function">
    <text evidence="4">Removes the phosphate from trehalose 6-phosphate to produce free trehalose.</text>
</comment>
<dbReference type="EC" id="3.1.3.12" evidence="4"/>
<organism evidence="6 7">
    <name type="scientific">Glaciimonas immobilis</name>
    <dbReference type="NCBI Taxonomy" id="728004"/>
    <lineage>
        <taxon>Bacteria</taxon>
        <taxon>Pseudomonadati</taxon>
        <taxon>Pseudomonadota</taxon>
        <taxon>Betaproteobacteria</taxon>
        <taxon>Burkholderiales</taxon>
        <taxon>Oxalobacteraceae</taxon>
        <taxon>Glaciimonas</taxon>
    </lineage>
</organism>
<dbReference type="GO" id="GO:0004805">
    <property type="term" value="F:trehalose-phosphatase activity"/>
    <property type="evidence" value="ECO:0007669"/>
    <property type="project" value="UniProtKB-EC"/>
</dbReference>
<dbReference type="PANTHER" id="PTHR43768:SF3">
    <property type="entry name" value="TREHALOSE 6-PHOSPHATE PHOSPHATASE"/>
    <property type="match status" value="1"/>
</dbReference>
<name>A0A840RVP8_9BURK</name>
<reference evidence="6 7" key="1">
    <citation type="submission" date="2020-08" db="EMBL/GenBank/DDBJ databases">
        <title>Genomic Encyclopedia of Type Strains, Phase IV (KMG-IV): sequencing the most valuable type-strain genomes for metagenomic binning, comparative biology and taxonomic classification.</title>
        <authorList>
            <person name="Goeker M."/>
        </authorList>
    </citation>
    <scope>NUCLEOTIDE SEQUENCE [LARGE SCALE GENOMIC DNA]</scope>
    <source>
        <strain evidence="6 7">DSM 23240</strain>
    </source>
</reference>
<evidence type="ECO:0000256" key="3">
    <source>
        <dbReference type="ARBA" id="ARBA00022801"/>
    </source>
</evidence>
<comment type="cofactor">
    <cofactor evidence="4">
        <name>Mg(2+)</name>
        <dbReference type="ChEBI" id="CHEBI:18420"/>
    </cofactor>
</comment>
<comment type="caution">
    <text evidence="6">The sequence shown here is derived from an EMBL/GenBank/DDBJ whole genome shotgun (WGS) entry which is preliminary data.</text>
</comment>
<evidence type="ECO:0000256" key="5">
    <source>
        <dbReference type="SAM" id="MobiDB-lite"/>
    </source>
</evidence>
<dbReference type="NCBIfam" id="TIGR00685">
    <property type="entry name" value="T6PP"/>
    <property type="match status" value="1"/>
</dbReference>
<dbReference type="AlphaFoldDB" id="A0A840RVP8"/>
<dbReference type="UniPathway" id="UPA00299"/>